<evidence type="ECO:0000256" key="2">
    <source>
        <dbReference type="ARBA" id="ARBA00009773"/>
    </source>
</evidence>
<keyword evidence="5 8" id="KW-0812">Transmembrane</keyword>
<evidence type="ECO:0000256" key="5">
    <source>
        <dbReference type="ARBA" id="ARBA00022692"/>
    </source>
</evidence>
<feature type="transmembrane region" description="Helical" evidence="8">
    <location>
        <begin position="61"/>
        <end position="86"/>
    </location>
</feature>
<feature type="transmembrane region" description="Helical" evidence="8">
    <location>
        <begin position="7"/>
        <end position="25"/>
    </location>
</feature>
<feature type="transmembrane region" description="Helical" evidence="8">
    <location>
        <begin position="301"/>
        <end position="321"/>
    </location>
</feature>
<name>A0A0G1S0F5_9BACT</name>
<evidence type="ECO:0000256" key="1">
    <source>
        <dbReference type="ARBA" id="ARBA00004651"/>
    </source>
</evidence>
<keyword evidence="6 8" id="KW-1133">Transmembrane helix</keyword>
<evidence type="ECO:0008006" key="11">
    <source>
        <dbReference type="Google" id="ProtNLM"/>
    </source>
</evidence>
<feature type="transmembrane region" description="Helical" evidence="8">
    <location>
        <begin position="238"/>
        <end position="263"/>
    </location>
</feature>
<evidence type="ECO:0000313" key="10">
    <source>
        <dbReference type="Proteomes" id="UP000034502"/>
    </source>
</evidence>
<dbReference type="STRING" id="1618364.UX86_C0037G0004"/>
<comment type="caution">
    <text evidence="9">The sequence shown here is derived from an EMBL/GenBank/DDBJ whole genome shotgun (WGS) entry which is preliminary data.</text>
</comment>
<feature type="transmembrane region" description="Helical" evidence="8">
    <location>
        <begin position="194"/>
        <end position="226"/>
    </location>
</feature>
<dbReference type="Pfam" id="PF01594">
    <property type="entry name" value="AI-2E_transport"/>
    <property type="match status" value="1"/>
</dbReference>
<reference evidence="9 10" key="1">
    <citation type="journal article" date="2015" name="Nature">
        <title>rRNA introns, odd ribosomes, and small enigmatic genomes across a large radiation of phyla.</title>
        <authorList>
            <person name="Brown C.T."/>
            <person name="Hug L.A."/>
            <person name="Thomas B.C."/>
            <person name="Sharon I."/>
            <person name="Castelle C.J."/>
            <person name="Singh A."/>
            <person name="Wilkins M.J."/>
            <person name="Williams K.H."/>
            <person name="Banfield J.F."/>
        </authorList>
    </citation>
    <scope>NUCLEOTIDE SEQUENCE [LARGE SCALE GENOMIC DNA]</scope>
</reference>
<evidence type="ECO:0000256" key="3">
    <source>
        <dbReference type="ARBA" id="ARBA00022448"/>
    </source>
</evidence>
<keyword evidence="7 8" id="KW-0472">Membrane</keyword>
<accession>A0A0G1S0F5</accession>
<feature type="transmembrane region" description="Helical" evidence="8">
    <location>
        <begin position="275"/>
        <end position="295"/>
    </location>
</feature>
<evidence type="ECO:0000256" key="7">
    <source>
        <dbReference type="ARBA" id="ARBA00023136"/>
    </source>
</evidence>
<dbReference type="GO" id="GO:0055085">
    <property type="term" value="P:transmembrane transport"/>
    <property type="evidence" value="ECO:0007669"/>
    <property type="project" value="TreeGrafter"/>
</dbReference>
<keyword evidence="4" id="KW-1003">Cell membrane</keyword>
<keyword evidence="3" id="KW-0813">Transport</keyword>
<evidence type="ECO:0000256" key="6">
    <source>
        <dbReference type="ARBA" id="ARBA00022989"/>
    </source>
</evidence>
<protein>
    <recommendedName>
        <fullName evidence="11">AI-2E family transporter</fullName>
    </recommendedName>
</protein>
<dbReference type="GO" id="GO:0005886">
    <property type="term" value="C:plasma membrane"/>
    <property type="evidence" value="ECO:0007669"/>
    <property type="project" value="UniProtKB-SubCell"/>
</dbReference>
<feature type="transmembrane region" description="Helical" evidence="8">
    <location>
        <begin position="31"/>
        <end position="49"/>
    </location>
</feature>
<sequence>MPKKIEISHRTIIFTAAFLLILWFIYAVRDIILMFFVSVIIMSALHPAVDRLEKLRIPRGLAIAMIYIILWTIIGGIIASIIPALVEQTSRLIRLLPNAIYHIEFFNSRQQLITEQLLTRIGSLPENLLKVTLGLFSNIINVLTTIVISFYLLLERKHLNKYLGILLADESPGRASKTISEIERRLGSWVRGELVLMAAVGLLTYFGLVILGIDIALPLAILAGILEIIPNIGPIISAIPAVLIAFLIHPLMGVSTAALYFLVQFLENHILVPKIMQRAAGVNPLISILSLMIGFRLYGPAGAILSIPLVIVIQTIGLEFFSLRHLEELSA</sequence>
<dbReference type="PANTHER" id="PTHR21716">
    <property type="entry name" value="TRANSMEMBRANE PROTEIN"/>
    <property type="match status" value="1"/>
</dbReference>
<dbReference type="AlphaFoldDB" id="A0A0G1S0F5"/>
<gene>
    <name evidence="9" type="ORF">UX86_C0037G0004</name>
</gene>
<evidence type="ECO:0000256" key="4">
    <source>
        <dbReference type="ARBA" id="ARBA00022475"/>
    </source>
</evidence>
<evidence type="ECO:0000313" key="9">
    <source>
        <dbReference type="EMBL" id="KKU62994.1"/>
    </source>
</evidence>
<comment type="subcellular location">
    <subcellularLocation>
        <location evidence="1">Cell membrane</location>
        <topology evidence="1">Multi-pass membrane protein</topology>
    </subcellularLocation>
</comment>
<dbReference type="Proteomes" id="UP000034502">
    <property type="component" value="Unassembled WGS sequence"/>
</dbReference>
<dbReference type="InterPro" id="IPR002549">
    <property type="entry name" value="AI-2E-like"/>
</dbReference>
<proteinExistence type="inferred from homology"/>
<organism evidence="9 10">
    <name type="scientific">Candidatus Amesbacteria bacterium GW2011_GWC1_47_15</name>
    <dbReference type="NCBI Taxonomy" id="1618364"/>
    <lineage>
        <taxon>Bacteria</taxon>
        <taxon>Candidatus Amesiibacteriota</taxon>
    </lineage>
</organism>
<evidence type="ECO:0000256" key="8">
    <source>
        <dbReference type="SAM" id="Phobius"/>
    </source>
</evidence>
<dbReference type="PANTHER" id="PTHR21716:SF53">
    <property type="entry name" value="PERMEASE PERM-RELATED"/>
    <property type="match status" value="1"/>
</dbReference>
<comment type="similarity">
    <text evidence="2">Belongs to the autoinducer-2 exporter (AI-2E) (TC 2.A.86) family.</text>
</comment>
<feature type="transmembrane region" description="Helical" evidence="8">
    <location>
        <begin position="133"/>
        <end position="154"/>
    </location>
</feature>
<dbReference type="EMBL" id="LCNU01000037">
    <property type="protein sequence ID" value="KKU62994.1"/>
    <property type="molecule type" value="Genomic_DNA"/>
</dbReference>